<accession>A0A3D9SL67</accession>
<evidence type="ECO:0000313" key="2">
    <source>
        <dbReference type="Proteomes" id="UP000256661"/>
    </source>
</evidence>
<name>A0A3D9SL67_9ACTN</name>
<proteinExistence type="predicted"/>
<keyword evidence="2" id="KW-1185">Reference proteome</keyword>
<protein>
    <submittedName>
        <fullName evidence="1">Uncharacterized protein</fullName>
    </submittedName>
</protein>
<comment type="caution">
    <text evidence="1">The sequence shown here is derived from an EMBL/GenBank/DDBJ whole genome shotgun (WGS) entry which is preliminary data.</text>
</comment>
<reference evidence="1 2" key="1">
    <citation type="submission" date="2018-08" db="EMBL/GenBank/DDBJ databases">
        <title>Sequencing the genomes of 1000 actinobacteria strains.</title>
        <authorList>
            <person name="Klenk H.-P."/>
        </authorList>
    </citation>
    <scope>NUCLEOTIDE SEQUENCE [LARGE SCALE GENOMIC DNA]</scope>
    <source>
        <strain evidence="1 2">DSM 43927</strain>
    </source>
</reference>
<gene>
    <name evidence="1" type="ORF">DFJ69_2120</name>
</gene>
<sequence>MIRLAKAQNTAVGTGGPAMADALYRAHGGTPSGEARRSLRCGVACA</sequence>
<dbReference type="EMBL" id="QTTT01000001">
    <property type="protein sequence ID" value="REE96676.1"/>
    <property type="molecule type" value="Genomic_DNA"/>
</dbReference>
<organism evidence="1 2">
    <name type="scientific">Thermomonospora umbrina</name>
    <dbReference type="NCBI Taxonomy" id="111806"/>
    <lineage>
        <taxon>Bacteria</taxon>
        <taxon>Bacillati</taxon>
        <taxon>Actinomycetota</taxon>
        <taxon>Actinomycetes</taxon>
        <taxon>Streptosporangiales</taxon>
        <taxon>Thermomonosporaceae</taxon>
        <taxon>Thermomonospora</taxon>
    </lineage>
</organism>
<evidence type="ECO:0000313" key="1">
    <source>
        <dbReference type="EMBL" id="REE96676.1"/>
    </source>
</evidence>
<dbReference type="Proteomes" id="UP000256661">
    <property type="component" value="Unassembled WGS sequence"/>
</dbReference>
<dbReference type="AlphaFoldDB" id="A0A3D9SL67"/>